<dbReference type="KEGG" id="tput:QJT81_03235"/>
<accession>A0AA95KQP5</accession>
<name>A0AA95KQP5_9GAMM</name>
<reference evidence="1" key="2">
    <citation type="submission" date="2023-04" db="EMBL/GenBank/DDBJ databases">
        <authorList>
            <person name="Beletskiy A.V."/>
            <person name="Mardanov A.V."/>
            <person name="Ravin N.V."/>
        </authorList>
    </citation>
    <scope>NUCLEOTIDE SEQUENCE</scope>
    <source>
        <strain evidence="1">GKL-02</strain>
    </source>
</reference>
<sequence length="59" mass="7008">MLTKEQKIIYFHATRNRNYQASLRLEGFTTAPEKEVDLDALTRQQILQRIQQIKLRYAG</sequence>
<organism evidence="1">
    <name type="scientific">Candidatus Thiothrix putei</name>
    <dbReference type="NCBI Taxonomy" id="3080811"/>
    <lineage>
        <taxon>Bacteria</taxon>
        <taxon>Pseudomonadati</taxon>
        <taxon>Pseudomonadota</taxon>
        <taxon>Gammaproteobacteria</taxon>
        <taxon>Thiotrichales</taxon>
        <taxon>Thiotrichaceae</taxon>
        <taxon>Thiothrix</taxon>
    </lineage>
</organism>
<dbReference type="Pfam" id="PF10832">
    <property type="entry name" value="YhfG"/>
    <property type="match status" value="1"/>
</dbReference>
<dbReference type="InterPro" id="IPR022541">
    <property type="entry name" value="YhfG"/>
</dbReference>
<evidence type="ECO:0000313" key="1">
    <source>
        <dbReference type="EMBL" id="WGZ95013.1"/>
    </source>
</evidence>
<protein>
    <submittedName>
        <fullName evidence="1">DUF2559 family protein</fullName>
    </submittedName>
</protein>
<dbReference type="EMBL" id="CP124756">
    <property type="protein sequence ID" value="WGZ95013.1"/>
    <property type="molecule type" value="Genomic_DNA"/>
</dbReference>
<proteinExistence type="predicted"/>
<dbReference type="AlphaFoldDB" id="A0AA95KQP5"/>
<dbReference type="Proteomes" id="UP001301326">
    <property type="component" value="Chromosome"/>
</dbReference>
<reference evidence="1" key="1">
    <citation type="journal article" date="2023" name="Int. J. Mol. Sci.">
        <title>Metagenomics Revealed a New Genus 'Candidatus Thiocaldithrix dubininis' gen. nov., sp. nov. and a New Species 'Candidatus Thiothrix putei' sp. nov. in the Family Thiotrichaceae, Some Members of Which Have Traits of Both Na+- and H+-Motive Energetics.</title>
        <authorList>
            <person name="Ravin N.V."/>
            <person name="Muntyan M.S."/>
            <person name="Smolyakov D.D."/>
            <person name="Rudenko T.S."/>
            <person name="Beletsky A.V."/>
            <person name="Mardanov A.V."/>
            <person name="Grabovich M.Y."/>
        </authorList>
    </citation>
    <scope>NUCLEOTIDE SEQUENCE</scope>
    <source>
        <strain evidence="1">GKL-02</strain>
    </source>
</reference>
<gene>
    <name evidence="1" type="ORF">QJT81_03235</name>
</gene>